<keyword evidence="4" id="KW-0694">RNA-binding</keyword>
<feature type="domain" description="RNA-binding S4" evidence="7">
    <location>
        <begin position="64"/>
        <end position="126"/>
    </location>
</feature>
<dbReference type="PANTHER" id="PTHR21600">
    <property type="entry name" value="MITOCHONDRIAL RNA PSEUDOURIDINE SYNTHASE"/>
    <property type="match status" value="1"/>
</dbReference>
<dbReference type="GO" id="GO:0120159">
    <property type="term" value="F:rRNA pseudouridine synthase activity"/>
    <property type="evidence" value="ECO:0007669"/>
    <property type="project" value="UniProtKB-ARBA"/>
</dbReference>
<name>A0A5E6MGZ5_9BACT</name>
<comment type="function">
    <text evidence="5">Responsible for synthesis of pseudouridine from uracil.</text>
</comment>
<evidence type="ECO:0000313" key="8">
    <source>
        <dbReference type="EMBL" id="VVM08382.1"/>
    </source>
</evidence>
<evidence type="ECO:0000313" key="9">
    <source>
        <dbReference type="Proteomes" id="UP000381693"/>
    </source>
</evidence>
<keyword evidence="2 5" id="KW-0413">Isomerase</keyword>
<comment type="catalytic activity">
    <reaction evidence="5">
        <text>a uridine in RNA = a pseudouridine in RNA</text>
        <dbReference type="Rhea" id="RHEA:48348"/>
        <dbReference type="Rhea" id="RHEA-COMP:12068"/>
        <dbReference type="Rhea" id="RHEA-COMP:12069"/>
        <dbReference type="ChEBI" id="CHEBI:65314"/>
        <dbReference type="ChEBI" id="CHEBI:65315"/>
    </reaction>
</comment>
<protein>
    <recommendedName>
        <fullName evidence="5">Pseudouridine synthase</fullName>
        <ecNumber evidence="5">5.4.99.-</ecNumber>
    </recommendedName>
</protein>
<feature type="active site" evidence="3">
    <location>
        <position position="192"/>
    </location>
</feature>
<reference evidence="8" key="1">
    <citation type="submission" date="2019-09" db="EMBL/GenBank/DDBJ databases">
        <authorList>
            <person name="Cremers G."/>
        </authorList>
    </citation>
    <scope>NUCLEOTIDE SEQUENCE [LARGE SCALE GENOMIC DNA]</scope>
    <source>
        <strain evidence="8">3B</strain>
    </source>
</reference>
<proteinExistence type="inferred from homology"/>
<dbReference type="Gene3D" id="3.30.2350.10">
    <property type="entry name" value="Pseudouridine synthase"/>
    <property type="match status" value="1"/>
</dbReference>
<dbReference type="CDD" id="cd00165">
    <property type="entry name" value="S4"/>
    <property type="match status" value="1"/>
</dbReference>
<dbReference type="InterPro" id="IPR002942">
    <property type="entry name" value="S4_RNA-bd"/>
</dbReference>
<dbReference type="PROSITE" id="PS01129">
    <property type="entry name" value="PSI_RLU"/>
    <property type="match status" value="1"/>
</dbReference>
<keyword evidence="9" id="KW-1185">Reference proteome</keyword>
<dbReference type="CDD" id="cd02869">
    <property type="entry name" value="PseudoU_synth_RluA_like"/>
    <property type="match status" value="1"/>
</dbReference>
<dbReference type="EMBL" id="CABFUZ020000249">
    <property type="protein sequence ID" value="VVM08382.1"/>
    <property type="molecule type" value="Genomic_DNA"/>
</dbReference>
<evidence type="ECO:0000256" key="2">
    <source>
        <dbReference type="ARBA" id="ARBA00023235"/>
    </source>
</evidence>
<dbReference type="AlphaFoldDB" id="A0A5E6MGZ5"/>
<dbReference type="SUPFAM" id="SSF55120">
    <property type="entry name" value="Pseudouridine synthase"/>
    <property type="match status" value="1"/>
</dbReference>
<dbReference type="GO" id="GO:0000455">
    <property type="term" value="P:enzyme-directed rRNA pseudouridine synthesis"/>
    <property type="evidence" value="ECO:0007669"/>
    <property type="project" value="TreeGrafter"/>
</dbReference>
<dbReference type="InterPro" id="IPR006225">
    <property type="entry name" value="PsdUridine_synth_RluC/D"/>
</dbReference>
<evidence type="ECO:0000256" key="1">
    <source>
        <dbReference type="ARBA" id="ARBA00010876"/>
    </source>
</evidence>
<evidence type="ECO:0000256" key="6">
    <source>
        <dbReference type="SAM" id="MobiDB-lite"/>
    </source>
</evidence>
<dbReference type="InterPro" id="IPR006224">
    <property type="entry name" value="PsdUridine_synth_RluA-like_CS"/>
</dbReference>
<evidence type="ECO:0000259" key="7">
    <source>
        <dbReference type="SMART" id="SM00363"/>
    </source>
</evidence>
<comment type="caution">
    <text evidence="8">The sequence shown here is derived from an EMBL/GenBank/DDBJ whole genome shotgun (WGS) entry which is preliminary data.</text>
</comment>
<dbReference type="SMART" id="SM00363">
    <property type="entry name" value="S4"/>
    <property type="match status" value="1"/>
</dbReference>
<dbReference type="SUPFAM" id="SSF55174">
    <property type="entry name" value="Alpha-L RNA-binding motif"/>
    <property type="match status" value="1"/>
</dbReference>
<dbReference type="InterPro" id="IPR036986">
    <property type="entry name" value="S4_RNA-bd_sf"/>
</dbReference>
<comment type="similarity">
    <text evidence="1 5">Belongs to the pseudouridine synthase RluA family.</text>
</comment>
<dbReference type="InterPro" id="IPR020103">
    <property type="entry name" value="PsdUridine_synth_cat_dom_sf"/>
</dbReference>
<dbReference type="PANTHER" id="PTHR21600:SF44">
    <property type="entry name" value="RIBOSOMAL LARGE SUBUNIT PSEUDOURIDINE SYNTHASE D"/>
    <property type="match status" value="1"/>
</dbReference>
<dbReference type="InterPro" id="IPR050188">
    <property type="entry name" value="RluA_PseudoU_synthase"/>
</dbReference>
<gene>
    <name evidence="8" type="primary">rluD</name>
    <name evidence="8" type="ORF">MAMC_02092</name>
</gene>
<dbReference type="Gene3D" id="3.10.290.10">
    <property type="entry name" value="RNA-binding S4 domain"/>
    <property type="match status" value="1"/>
</dbReference>
<evidence type="ECO:0000256" key="3">
    <source>
        <dbReference type="PIRSR" id="PIRSR606225-1"/>
    </source>
</evidence>
<dbReference type="GO" id="GO:0003723">
    <property type="term" value="F:RNA binding"/>
    <property type="evidence" value="ECO:0007669"/>
    <property type="project" value="UniProtKB-KW"/>
</dbReference>
<feature type="region of interest" description="Disordered" evidence="6">
    <location>
        <begin position="34"/>
        <end position="59"/>
    </location>
</feature>
<dbReference type="InterPro" id="IPR006145">
    <property type="entry name" value="PsdUridine_synth_RsuA/RluA"/>
</dbReference>
<dbReference type="PROSITE" id="PS50889">
    <property type="entry name" value="S4"/>
    <property type="match status" value="1"/>
</dbReference>
<dbReference type="Pfam" id="PF00849">
    <property type="entry name" value="PseudoU_synth_2"/>
    <property type="match status" value="1"/>
</dbReference>
<sequence>MSDEATSLRRTSEGFAAPSPVWLSLFLSKAMEPIQSDRERREDSQGLPQTKQPRTILRPARPGERLDRFLASSLGLSRTAVQERLLRSSAIRINGVCAVRPPSYRLRGGEEIEVDLPARLPPSDSPLPKAEAIPLDVLYEDDDLLLLNKPWGLVVHPAYGHRNGTLVNALLARRPNLPGADPIRPGIVHRLDRETSGLLVVAKTEAARASLLDQFASHTVEKRYEAIVWGTFPRGIVSCARNVGRDPRNRRRMAVHSRSGRTALTEFRLLEQHWRAALVECRPRTGRMHQLRVHLSYLGHPIVGDPLYGGIRSPESPRLLLHARQLSFLHPRTGERVRFESPAPKEFSAWLAKSDDERP</sequence>
<accession>A0A5E6MGZ5</accession>
<evidence type="ECO:0000256" key="4">
    <source>
        <dbReference type="PROSITE-ProRule" id="PRU00182"/>
    </source>
</evidence>
<organism evidence="8 9">
    <name type="scientific">Methylacidimicrobium cyclopophantes</name>
    <dbReference type="NCBI Taxonomy" id="1041766"/>
    <lineage>
        <taxon>Bacteria</taxon>
        <taxon>Pseudomonadati</taxon>
        <taxon>Verrucomicrobiota</taxon>
        <taxon>Methylacidimicrobium</taxon>
    </lineage>
</organism>
<feature type="compositionally biased region" description="Basic and acidic residues" evidence="6">
    <location>
        <begin position="35"/>
        <end position="44"/>
    </location>
</feature>
<evidence type="ECO:0000256" key="5">
    <source>
        <dbReference type="RuleBase" id="RU362028"/>
    </source>
</evidence>
<dbReference type="EC" id="5.4.99.-" evidence="5"/>
<dbReference type="NCBIfam" id="TIGR00005">
    <property type="entry name" value="rluA_subfam"/>
    <property type="match status" value="1"/>
</dbReference>
<dbReference type="Proteomes" id="UP000381693">
    <property type="component" value="Unassembled WGS sequence"/>
</dbReference>